<dbReference type="PANTHER" id="PTHR46331:SF2">
    <property type="entry name" value="VALACYCLOVIR HYDROLASE"/>
    <property type="match status" value="1"/>
</dbReference>
<dbReference type="EMBL" id="AP014940">
    <property type="protein sequence ID" value="BAV97915.1"/>
    <property type="molecule type" value="Genomic_DNA"/>
</dbReference>
<proteinExistence type="predicted"/>
<dbReference type="InterPro" id="IPR029058">
    <property type="entry name" value="AB_hydrolase_fold"/>
</dbReference>
<keyword evidence="1" id="KW-0732">Signal</keyword>
<evidence type="ECO:0000313" key="4">
    <source>
        <dbReference type="Proteomes" id="UP000218824"/>
    </source>
</evidence>
<dbReference type="SUPFAM" id="SSF53474">
    <property type="entry name" value="alpha/beta-Hydrolases"/>
    <property type="match status" value="1"/>
</dbReference>
<feature type="chain" id="PRO_5043403758" evidence="1">
    <location>
        <begin position="22"/>
        <end position="319"/>
    </location>
</feature>
<dbReference type="PANTHER" id="PTHR46331">
    <property type="entry name" value="VALACYCLOVIR HYDROLASE"/>
    <property type="match status" value="1"/>
</dbReference>
<organism evidence="3 4">
    <name type="scientific">Lysobacter enzymogenes</name>
    <dbReference type="NCBI Taxonomy" id="69"/>
    <lineage>
        <taxon>Bacteria</taxon>
        <taxon>Pseudomonadati</taxon>
        <taxon>Pseudomonadota</taxon>
        <taxon>Gammaproteobacteria</taxon>
        <taxon>Lysobacterales</taxon>
        <taxon>Lysobacteraceae</taxon>
        <taxon>Lysobacter</taxon>
    </lineage>
</organism>
<accession>A0AAU9AL20</accession>
<dbReference type="Proteomes" id="UP000218824">
    <property type="component" value="Chromosome"/>
</dbReference>
<sequence>MRLSLLLTCLFAALAAPSAYAAPLEAPGASASTTTRTAAATPRSGVLPVDGVDYYYELHGQGEPLLLLHGGLGSGAMFGPVLSALAQRNTVILVDLQGHGRTALGERAFGIEAMGDDMGALVQRLGYDRVDVVGYSLGGGVALRMAVQRPAQVRKLVLVSSSYSNDAFYPAIGGQQKGINASAAPMFKGTPMYESYVAVAPKPDDFPRLLDAIGGFLSRPFNWSADVSKLQGPVMLVYGDSDLFRPESEIAFFQLLGGGKRDGGWQREGVSNNRLAILPGVTHYEIASSPLLAQTLAPFLAEAIERGASAPQAAPSPSK</sequence>
<protein>
    <submittedName>
        <fullName evidence="3">Alpha/beta fold family hydrolase</fullName>
    </submittedName>
</protein>
<dbReference type="RefSeq" id="WP_096378153.1">
    <property type="nucleotide sequence ID" value="NZ_AP014940.1"/>
</dbReference>
<name>A0AAU9AL20_LYSEN</name>
<evidence type="ECO:0000259" key="2">
    <source>
        <dbReference type="Pfam" id="PF00561"/>
    </source>
</evidence>
<feature type="signal peptide" evidence="1">
    <location>
        <begin position="1"/>
        <end position="21"/>
    </location>
</feature>
<feature type="domain" description="AB hydrolase-1" evidence="2">
    <location>
        <begin position="64"/>
        <end position="165"/>
    </location>
</feature>
<evidence type="ECO:0000256" key="1">
    <source>
        <dbReference type="SAM" id="SignalP"/>
    </source>
</evidence>
<dbReference type="InterPro" id="IPR000073">
    <property type="entry name" value="AB_hydrolase_1"/>
</dbReference>
<keyword evidence="3" id="KW-0378">Hydrolase</keyword>
<dbReference type="Gene3D" id="3.40.50.1820">
    <property type="entry name" value="alpha/beta hydrolase"/>
    <property type="match status" value="1"/>
</dbReference>
<dbReference type="Pfam" id="PF00561">
    <property type="entry name" value="Abhydrolase_1"/>
    <property type="match status" value="1"/>
</dbReference>
<gene>
    <name evidence="3" type="ORF">LEN_2428</name>
</gene>
<evidence type="ECO:0000313" key="3">
    <source>
        <dbReference type="EMBL" id="BAV97915.1"/>
    </source>
</evidence>
<dbReference type="GeneID" id="83064285"/>
<reference evidence="3 4" key="1">
    <citation type="journal article" date="2017" name="DNA Res.">
        <title>Complete genome sequence and expression profile of the commercial lytic enzyme producer Lysobacter enzymogenes M497-1.</title>
        <authorList>
            <person name="Takami H."/>
            <person name="Toyoda A."/>
            <person name="Uchiyama I."/>
            <person name="Itoh T."/>
            <person name="Takaki Y."/>
            <person name="Arai W."/>
            <person name="Nishi S."/>
            <person name="Kawai M."/>
            <person name="Shinya K."/>
            <person name="Ikeda H."/>
        </authorList>
    </citation>
    <scope>NUCLEOTIDE SEQUENCE [LARGE SCALE GENOMIC DNA]</scope>
    <source>
        <strain evidence="3 4">M497-1</strain>
    </source>
</reference>
<dbReference type="KEGG" id="lem:LEN_2428"/>
<dbReference type="GO" id="GO:0017171">
    <property type="term" value="F:serine hydrolase activity"/>
    <property type="evidence" value="ECO:0007669"/>
    <property type="project" value="TreeGrafter"/>
</dbReference>
<dbReference type="AlphaFoldDB" id="A0AAU9AL20"/>
<dbReference type="PRINTS" id="PR00111">
    <property type="entry name" value="ABHYDROLASE"/>
</dbReference>